<evidence type="ECO:0000256" key="1">
    <source>
        <dbReference type="SAM" id="MobiDB-lite"/>
    </source>
</evidence>
<reference evidence="2 3" key="1">
    <citation type="submission" date="2019-07" db="EMBL/GenBank/DDBJ databases">
        <title>Whole genome shotgun sequence of Cellulomonas soli NBRC 109434.</title>
        <authorList>
            <person name="Hosoyama A."/>
            <person name="Uohara A."/>
            <person name="Ohji S."/>
            <person name="Ichikawa N."/>
        </authorList>
    </citation>
    <scope>NUCLEOTIDE SEQUENCE [LARGE SCALE GENOMIC DNA]</scope>
    <source>
        <strain evidence="2 3">NBRC 109434</strain>
    </source>
</reference>
<dbReference type="AlphaFoldDB" id="A0A512PA09"/>
<evidence type="ECO:0008006" key="4">
    <source>
        <dbReference type="Google" id="ProtNLM"/>
    </source>
</evidence>
<organism evidence="2 3">
    <name type="scientific">Cellulomonas soli</name>
    <dbReference type="NCBI Taxonomy" id="931535"/>
    <lineage>
        <taxon>Bacteria</taxon>
        <taxon>Bacillati</taxon>
        <taxon>Actinomycetota</taxon>
        <taxon>Actinomycetes</taxon>
        <taxon>Micrococcales</taxon>
        <taxon>Cellulomonadaceae</taxon>
        <taxon>Cellulomonas</taxon>
    </lineage>
</organism>
<proteinExistence type="predicted"/>
<sequence length="169" mass="17426">MTSTDDAIVALYVAAYADPDAARTDWDAIKQLASEDVITVDGLLLVSRRTDGKIHVEDDLHQAAKGSAWGAVGGAVVGLIFPPSILAGALVGAGAGLGVGGLLSHHTKAEITAQVEDVLPLNSSGIVALFEIEWAEQVEKALPHATTVTKEQVDPASAKHVKDAATKDA</sequence>
<name>A0A512PA09_9CELL</name>
<accession>A0A512PA09</accession>
<dbReference type="InterPro" id="IPR009200">
    <property type="entry name" value="DUF1269_membrane"/>
</dbReference>
<feature type="compositionally biased region" description="Basic and acidic residues" evidence="1">
    <location>
        <begin position="160"/>
        <end position="169"/>
    </location>
</feature>
<keyword evidence="3" id="KW-1185">Reference proteome</keyword>
<evidence type="ECO:0000313" key="3">
    <source>
        <dbReference type="Proteomes" id="UP000321798"/>
    </source>
</evidence>
<evidence type="ECO:0000313" key="2">
    <source>
        <dbReference type="EMBL" id="GEP68044.1"/>
    </source>
</evidence>
<dbReference type="Proteomes" id="UP000321798">
    <property type="component" value="Unassembled WGS sequence"/>
</dbReference>
<dbReference type="RefSeq" id="WP_179561830.1">
    <property type="nucleotide sequence ID" value="NZ_BAABBJ010000015.1"/>
</dbReference>
<dbReference type="Pfam" id="PF06897">
    <property type="entry name" value="DUF1269"/>
    <property type="match status" value="1"/>
</dbReference>
<dbReference type="EMBL" id="BKAL01000002">
    <property type="protein sequence ID" value="GEP68044.1"/>
    <property type="molecule type" value="Genomic_DNA"/>
</dbReference>
<gene>
    <name evidence="2" type="ORF">CSO01_07590</name>
</gene>
<comment type="caution">
    <text evidence="2">The sequence shown here is derived from an EMBL/GenBank/DDBJ whole genome shotgun (WGS) entry which is preliminary data.</text>
</comment>
<feature type="region of interest" description="Disordered" evidence="1">
    <location>
        <begin position="149"/>
        <end position="169"/>
    </location>
</feature>
<protein>
    <recommendedName>
        <fullName evidence="4">DUF1269 domain-containing protein</fullName>
    </recommendedName>
</protein>